<evidence type="ECO:0000259" key="1">
    <source>
        <dbReference type="Pfam" id="PF00557"/>
    </source>
</evidence>
<keyword evidence="2" id="KW-0378">Hydrolase</keyword>
<proteinExistence type="predicted"/>
<sequence length="140" mass="15610">MALQFGKIWICNHSSQAITQLVPKDRRLTKLSPVAIMKAIKNPTEIKGMESCHLRDAAALCRYFAWLEKEAARGTQTEISGADQLQKFREELDDFVGLSFSTISSVGPNAAIVHYKPSLETDARITTKDVYLCDSGGQYR</sequence>
<protein>
    <submittedName>
        <fullName evidence="2">Xaa-Pro aminopeptidase 1</fullName>
    </submittedName>
</protein>
<dbReference type="Proteomes" id="UP000324222">
    <property type="component" value="Unassembled WGS sequence"/>
</dbReference>
<dbReference type="PANTHER" id="PTHR43763">
    <property type="entry name" value="XAA-PRO AMINOPEPTIDASE 1"/>
    <property type="match status" value="1"/>
</dbReference>
<dbReference type="AlphaFoldDB" id="A0A5B7HHN4"/>
<gene>
    <name evidence="2" type="primary">XPNPEP1_1</name>
    <name evidence="2" type="ORF">E2C01_062568</name>
</gene>
<keyword evidence="2" id="KW-0031">Aminopeptidase</keyword>
<evidence type="ECO:0000313" key="2">
    <source>
        <dbReference type="EMBL" id="MPC68368.1"/>
    </source>
</evidence>
<reference evidence="2 3" key="1">
    <citation type="submission" date="2019-05" db="EMBL/GenBank/DDBJ databases">
        <title>Another draft genome of Portunus trituberculatus and its Hox gene families provides insights of decapod evolution.</title>
        <authorList>
            <person name="Jeong J.-H."/>
            <person name="Song I."/>
            <person name="Kim S."/>
            <person name="Choi T."/>
            <person name="Kim D."/>
            <person name="Ryu S."/>
            <person name="Kim W."/>
        </authorList>
    </citation>
    <scope>NUCLEOTIDE SEQUENCE [LARGE SCALE GENOMIC DNA]</scope>
    <source>
        <tissue evidence="2">Muscle</tissue>
    </source>
</reference>
<dbReference type="Gene3D" id="3.90.230.10">
    <property type="entry name" value="Creatinase/methionine aminopeptidase superfamily"/>
    <property type="match status" value="1"/>
</dbReference>
<dbReference type="PANTHER" id="PTHR43763:SF20">
    <property type="entry name" value="XAA-PRO AMINOPEPTIDASE APEPP"/>
    <property type="match status" value="1"/>
</dbReference>
<comment type="caution">
    <text evidence="2">The sequence shown here is derived from an EMBL/GenBank/DDBJ whole genome shotgun (WGS) entry which is preliminary data.</text>
</comment>
<keyword evidence="3" id="KW-1185">Reference proteome</keyword>
<dbReference type="InterPro" id="IPR000994">
    <property type="entry name" value="Pept_M24"/>
</dbReference>
<feature type="domain" description="Peptidase M24" evidence="1">
    <location>
        <begin position="48"/>
        <end position="139"/>
    </location>
</feature>
<dbReference type="InterPro" id="IPR050422">
    <property type="entry name" value="X-Pro_aminopeptidase_P"/>
</dbReference>
<dbReference type="EMBL" id="VSRR010027719">
    <property type="protein sequence ID" value="MPC68368.1"/>
    <property type="molecule type" value="Genomic_DNA"/>
</dbReference>
<evidence type="ECO:0000313" key="3">
    <source>
        <dbReference type="Proteomes" id="UP000324222"/>
    </source>
</evidence>
<accession>A0A5B7HHN4</accession>
<dbReference type="InterPro" id="IPR036005">
    <property type="entry name" value="Creatinase/aminopeptidase-like"/>
</dbReference>
<dbReference type="GO" id="GO:0004177">
    <property type="term" value="F:aminopeptidase activity"/>
    <property type="evidence" value="ECO:0007669"/>
    <property type="project" value="UniProtKB-KW"/>
</dbReference>
<dbReference type="Pfam" id="PF00557">
    <property type="entry name" value="Peptidase_M24"/>
    <property type="match status" value="1"/>
</dbReference>
<organism evidence="2 3">
    <name type="scientific">Portunus trituberculatus</name>
    <name type="common">Swimming crab</name>
    <name type="synonym">Neptunus trituberculatus</name>
    <dbReference type="NCBI Taxonomy" id="210409"/>
    <lineage>
        <taxon>Eukaryota</taxon>
        <taxon>Metazoa</taxon>
        <taxon>Ecdysozoa</taxon>
        <taxon>Arthropoda</taxon>
        <taxon>Crustacea</taxon>
        <taxon>Multicrustacea</taxon>
        <taxon>Malacostraca</taxon>
        <taxon>Eumalacostraca</taxon>
        <taxon>Eucarida</taxon>
        <taxon>Decapoda</taxon>
        <taxon>Pleocyemata</taxon>
        <taxon>Brachyura</taxon>
        <taxon>Eubrachyura</taxon>
        <taxon>Portunoidea</taxon>
        <taxon>Portunidae</taxon>
        <taxon>Portuninae</taxon>
        <taxon>Portunus</taxon>
    </lineage>
</organism>
<dbReference type="OrthoDB" id="9995434at2759"/>
<dbReference type="SUPFAM" id="SSF55920">
    <property type="entry name" value="Creatinase/aminopeptidase"/>
    <property type="match status" value="1"/>
</dbReference>
<keyword evidence="2" id="KW-0645">Protease</keyword>
<name>A0A5B7HHN4_PORTR</name>